<name>A0A914C047_9BILA</name>
<accession>A0A914C047</accession>
<keyword evidence="2" id="KW-1185">Reference proteome</keyword>
<proteinExistence type="predicted"/>
<feature type="compositionally biased region" description="Polar residues" evidence="1">
    <location>
        <begin position="54"/>
        <end position="69"/>
    </location>
</feature>
<evidence type="ECO:0000313" key="3">
    <source>
        <dbReference type="WBParaSite" id="ACRNAN_Path_1408.g5530.t1"/>
    </source>
</evidence>
<evidence type="ECO:0000313" key="2">
    <source>
        <dbReference type="Proteomes" id="UP000887540"/>
    </source>
</evidence>
<evidence type="ECO:0000256" key="1">
    <source>
        <dbReference type="SAM" id="MobiDB-lite"/>
    </source>
</evidence>
<dbReference type="WBParaSite" id="ACRNAN_Path_1408.g5530.t1">
    <property type="protein sequence ID" value="ACRNAN_Path_1408.g5530.t1"/>
    <property type="gene ID" value="ACRNAN_Path_1408.g5530"/>
</dbReference>
<reference evidence="3" key="1">
    <citation type="submission" date="2022-11" db="UniProtKB">
        <authorList>
            <consortium name="WormBaseParasite"/>
        </authorList>
    </citation>
    <scope>IDENTIFICATION</scope>
</reference>
<organism evidence="2 3">
    <name type="scientific">Acrobeloides nanus</name>
    <dbReference type="NCBI Taxonomy" id="290746"/>
    <lineage>
        <taxon>Eukaryota</taxon>
        <taxon>Metazoa</taxon>
        <taxon>Ecdysozoa</taxon>
        <taxon>Nematoda</taxon>
        <taxon>Chromadorea</taxon>
        <taxon>Rhabditida</taxon>
        <taxon>Tylenchina</taxon>
        <taxon>Cephalobomorpha</taxon>
        <taxon>Cephaloboidea</taxon>
        <taxon>Cephalobidae</taxon>
        <taxon>Acrobeloides</taxon>
    </lineage>
</organism>
<feature type="compositionally biased region" description="Basic and acidic residues" evidence="1">
    <location>
        <begin position="12"/>
        <end position="24"/>
    </location>
</feature>
<sequence length="97" mass="11449">MEQQQDPYSMRKIHESPKHQEKFHHGSPQWKTVDNLEDASHQTHRHKHEHLADTSGQKSVPHYMQSTFASAAHQHQYEEGDDLKHKHGHHTDHQVLK</sequence>
<feature type="region of interest" description="Disordered" evidence="1">
    <location>
        <begin position="1"/>
        <end position="97"/>
    </location>
</feature>
<feature type="compositionally biased region" description="Basic and acidic residues" evidence="1">
    <location>
        <begin position="75"/>
        <end position="84"/>
    </location>
</feature>
<protein>
    <submittedName>
        <fullName evidence="3">Uncharacterized protein</fullName>
    </submittedName>
</protein>
<dbReference type="Proteomes" id="UP000887540">
    <property type="component" value="Unplaced"/>
</dbReference>
<dbReference type="AlphaFoldDB" id="A0A914C047"/>